<accession>A0A3G5FL00</accession>
<dbReference type="RefSeq" id="WP_103892257.1">
    <property type="nucleotide sequence ID" value="NZ_CP027768.1"/>
</dbReference>
<dbReference type="AlphaFoldDB" id="A0A3G5FL00"/>
<evidence type="ECO:0000313" key="2">
    <source>
        <dbReference type="EMBL" id="AYW51020.1"/>
    </source>
</evidence>
<sequence length="467" mass="55639">MTKYTYINGLLNREKEMAIGTEKLNQNNNEHNKTLHNYLKTTEWYKRHETIMSLECEEYKHDILFILRKHLFHLEDKISKLLNKYSSRVSLHFTAKNLIKQFIPELEKIMERTVVFDFRIVNKGKKFNEYLDLLKDNQIEIFYKKYPELSRILSIRLGQILDNLESMLANINNYDEKIKDIFFNKDIQLEIVSIKLSNSDRHNKGKNVYFLTFNDGVELVYKEKDLRVVSRYTQFVNYLIHKYNLDLYYPPGLYEKGFTIERCLSDEEITTRENIPKYFYRFGQLLGLMYILNGKDLHFENVIIKNDYPVPIDLEALIVPLPNKRVETVEQKVLHHIKQSIIQTGLIPDANTIVKDIDTSLFNQNRETQIEIDELQDRNKDSMRIEKRKVTYNVNNHYVKNGGEIFKYTGYLKDILEGLEFFLTIVLNHKSDLKKMIERSFNDLYCRVIPANTQVYNEILIDSLHPK</sequence>
<name>A0A3G5FL00_TETHA</name>
<gene>
    <name evidence="2" type="ORF">C7H83_11330</name>
</gene>
<organism evidence="2 3">
    <name type="scientific">Tetragenococcus halophilus</name>
    <name type="common">Pediococcus halophilus</name>
    <dbReference type="NCBI Taxonomy" id="51669"/>
    <lineage>
        <taxon>Bacteria</taxon>
        <taxon>Bacillati</taxon>
        <taxon>Bacillota</taxon>
        <taxon>Bacilli</taxon>
        <taxon>Lactobacillales</taxon>
        <taxon>Enterococcaceae</taxon>
        <taxon>Tetragenococcus</taxon>
    </lineage>
</organism>
<dbReference type="EMBL" id="CP027768">
    <property type="protein sequence ID" value="AYW51020.1"/>
    <property type="molecule type" value="Genomic_DNA"/>
</dbReference>
<protein>
    <submittedName>
        <fullName evidence="2">DUF4135 domain-containing protein</fullName>
    </submittedName>
</protein>
<dbReference type="Pfam" id="PF13575">
    <property type="entry name" value="DUF4135"/>
    <property type="match status" value="1"/>
</dbReference>
<feature type="domain" description="Lantibiotic biosynthesis protein dehydration" evidence="1">
    <location>
        <begin position="146"/>
        <end position="467"/>
    </location>
</feature>
<evidence type="ECO:0000259" key="1">
    <source>
        <dbReference type="Pfam" id="PF13575"/>
    </source>
</evidence>
<evidence type="ECO:0000313" key="3">
    <source>
        <dbReference type="Proteomes" id="UP000280475"/>
    </source>
</evidence>
<dbReference type="InterPro" id="IPR025410">
    <property type="entry name" value="Lant_dehyd"/>
</dbReference>
<reference evidence="2 3" key="1">
    <citation type="journal article" date="2012" name="Int. J. Syst. Evol. Microbiol.">
        <title>Characterization of Tetragenococcus strains from sugar thick juice reveals a novel species, Tetragenococcus osmophilus sp. nov., and divides Tetragenococcus halophilus into two subspecies, T. halophilus subsp. halophilus subsp. nov. and T. halophilus subsp. flandriensis subsp. nov.</title>
        <authorList>
            <person name="Juste A."/>
            <person name="Van Trappen S."/>
            <person name="Verreth C."/>
            <person name="Cleenwerck I."/>
            <person name="De Vos P."/>
            <person name="Lievens B."/>
            <person name="Willems K.A."/>
        </authorList>
    </citation>
    <scope>NUCLEOTIDE SEQUENCE [LARGE SCALE GENOMIC DNA]</scope>
    <source>
        <strain evidence="2 3">LMG 26042</strain>
    </source>
</reference>
<proteinExistence type="predicted"/>
<dbReference type="Proteomes" id="UP000280475">
    <property type="component" value="Chromosome"/>
</dbReference>